<evidence type="ECO:0000313" key="2">
    <source>
        <dbReference type="EMBL" id="GMI31337.1"/>
    </source>
</evidence>
<dbReference type="Proteomes" id="UP001165065">
    <property type="component" value="Unassembled WGS sequence"/>
</dbReference>
<keyword evidence="1" id="KW-0812">Transmembrane</keyword>
<name>A0A9W7G358_9STRA</name>
<gene>
    <name evidence="2" type="ORF">TrCOL_g9031</name>
</gene>
<feature type="transmembrane region" description="Helical" evidence="1">
    <location>
        <begin position="90"/>
        <end position="109"/>
    </location>
</feature>
<proteinExistence type="predicted"/>
<sequence length="335" mass="37152">MDASAMVSNATARPTFGKVSVGPLGTTHEEMLEAILNKQRRSNPLKVVNDAINDCFLGIFRCCEVMMPTRVNPEMGADERNSVRPKSSETVAVLSCMGCIAIMALMFLWQVVWTADTSSDWEGGSTCLVLDKIRSGVVEGHYKLIMRASNDTNGIIQAKLKSRRKDFVGHHQDENPVDNPLSCHIEKNTVERGPCCHSSYGLYDDIEIGDTIDECFFTFETSYCNHVSNLIEDDDFRGFGVDKEWEGTKNIPAGGLPDHVNQLCCAPEIPVNVGGVTFLFLISCAMTALVLWCLVFRAKHGVWSRFCPFDEKPTNAHQYDANVVIKIGKSQKDKS</sequence>
<dbReference type="OrthoDB" id="186894at2759"/>
<evidence type="ECO:0000313" key="3">
    <source>
        <dbReference type="Proteomes" id="UP001165065"/>
    </source>
</evidence>
<feature type="transmembrane region" description="Helical" evidence="1">
    <location>
        <begin position="273"/>
        <end position="296"/>
    </location>
</feature>
<dbReference type="AlphaFoldDB" id="A0A9W7G358"/>
<evidence type="ECO:0000256" key="1">
    <source>
        <dbReference type="SAM" id="Phobius"/>
    </source>
</evidence>
<keyword evidence="1" id="KW-1133">Transmembrane helix</keyword>
<reference evidence="3" key="1">
    <citation type="journal article" date="2023" name="Commun. Biol.">
        <title>Genome analysis of Parmales, the sister group of diatoms, reveals the evolutionary specialization of diatoms from phago-mixotrophs to photoautotrophs.</title>
        <authorList>
            <person name="Ban H."/>
            <person name="Sato S."/>
            <person name="Yoshikawa S."/>
            <person name="Yamada K."/>
            <person name="Nakamura Y."/>
            <person name="Ichinomiya M."/>
            <person name="Sato N."/>
            <person name="Blanc-Mathieu R."/>
            <person name="Endo H."/>
            <person name="Kuwata A."/>
            <person name="Ogata H."/>
        </authorList>
    </citation>
    <scope>NUCLEOTIDE SEQUENCE [LARGE SCALE GENOMIC DNA]</scope>
</reference>
<comment type="caution">
    <text evidence="2">The sequence shown here is derived from an EMBL/GenBank/DDBJ whole genome shotgun (WGS) entry which is preliminary data.</text>
</comment>
<organism evidence="2 3">
    <name type="scientific">Triparma columacea</name>
    <dbReference type="NCBI Taxonomy" id="722753"/>
    <lineage>
        <taxon>Eukaryota</taxon>
        <taxon>Sar</taxon>
        <taxon>Stramenopiles</taxon>
        <taxon>Ochrophyta</taxon>
        <taxon>Bolidophyceae</taxon>
        <taxon>Parmales</taxon>
        <taxon>Triparmaceae</taxon>
        <taxon>Triparma</taxon>
    </lineage>
</organism>
<accession>A0A9W7G358</accession>
<dbReference type="EMBL" id="BRYA01000007">
    <property type="protein sequence ID" value="GMI31337.1"/>
    <property type="molecule type" value="Genomic_DNA"/>
</dbReference>
<protein>
    <submittedName>
        <fullName evidence="2">Uncharacterized protein</fullName>
    </submittedName>
</protein>
<keyword evidence="1" id="KW-0472">Membrane</keyword>
<keyword evidence="3" id="KW-1185">Reference proteome</keyword>